<keyword evidence="2" id="KW-1185">Reference proteome</keyword>
<dbReference type="GO" id="GO:0000159">
    <property type="term" value="C:protein phosphatase type 2A complex"/>
    <property type="evidence" value="ECO:0007669"/>
    <property type="project" value="InterPro"/>
</dbReference>
<proteinExistence type="predicted"/>
<reference evidence="1 2" key="1">
    <citation type="journal article" date="2013" name="Curr. Biol.">
        <title>The Genome of the Foraminiferan Reticulomyxa filosa.</title>
        <authorList>
            <person name="Glockner G."/>
            <person name="Hulsmann N."/>
            <person name="Schleicher M."/>
            <person name="Noegel A.A."/>
            <person name="Eichinger L."/>
            <person name="Gallinger C."/>
            <person name="Pawlowski J."/>
            <person name="Sierra R."/>
            <person name="Euteneuer U."/>
            <person name="Pillet L."/>
            <person name="Moustafa A."/>
            <person name="Platzer M."/>
            <person name="Groth M."/>
            <person name="Szafranski K."/>
            <person name="Schliwa M."/>
        </authorList>
    </citation>
    <scope>NUCLEOTIDE SEQUENCE [LARGE SCALE GENOMIC DNA]</scope>
</reference>
<dbReference type="Gene3D" id="1.25.10.10">
    <property type="entry name" value="Leucine-rich Repeat Variant"/>
    <property type="match status" value="1"/>
</dbReference>
<dbReference type="InterPro" id="IPR016024">
    <property type="entry name" value="ARM-type_fold"/>
</dbReference>
<organism evidence="1 2">
    <name type="scientific">Reticulomyxa filosa</name>
    <dbReference type="NCBI Taxonomy" id="46433"/>
    <lineage>
        <taxon>Eukaryota</taxon>
        <taxon>Sar</taxon>
        <taxon>Rhizaria</taxon>
        <taxon>Retaria</taxon>
        <taxon>Foraminifera</taxon>
        <taxon>Monothalamids</taxon>
        <taxon>Reticulomyxidae</taxon>
        <taxon>Reticulomyxa</taxon>
    </lineage>
</organism>
<evidence type="ECO:0000313" key="1">
    <source>
        <dbReference type="EMBL" id="ETO09758.1"/>
    </source>
</evidence>
<protein>
    <submittedName>
        <fullName evidence="1">Uncharacterized protein</fullName>
    </submittedName>
</protein>
<accession>X6M6Y4</accession>
<dbReference type="PANTHER" id="PTHR10257">
    <property type="entry name" value="SERINE/THREONINE PROTEIN PHOSPHATASE 2A PP2A REGULATORY SUBUNIT B"/>
    <property type="match status" value="1"/>
</dbReference>
<dbReference type="InterPro" id="IPR011989">
    <property type="entry name" value="ARM-like"/>
</dbReference>
<dbReference type="GO" id="GO:0007165">
    <property type="term" value="P:signal transduction"/>
    <property type="evidence" value="ECO:0007669"/>
    <property type="project" value="InterPro"/>
</dbReference>
<dbReference type="Pfam" id="PF01603">
    <property type="entry name" value="B56"/>
    <property type="match status" value="1"/>
</dbReference>
<dbReference type="GO" id="GO:0019888">
    <property type="term" value="F:protein phosphatase regulator activity"/>
    <property type="evidence" value="ECO:0007669"/>
    <property type="project" value="InterPro"/>
</dbReference>
<dbReference type="Proteomes" id="UP000023152">
    <property type="component" value="Unassembled WGS sequence"/>
</dbReference>
<dbReference type="PANTHER" id="PTHR10257:SF3">
    <property type="entry name" value="SERINE_THREONINE-PROTEIN PHOSPHATASE 2A 56 KDA REGULATORY SUBUNIT GAMMA ISOFORM"/>
    <property type="match status" value="1"/>
</dbReference>
<gene>
    <name evidence="1" type="ORF">RFI_27619</name>
</gene>
<dbReference type="OrthoDB" id="10264446at2759"/>
<dbReference type="InterPro" id="IPR002554">
    <property type="entry name" value="PP2A_B56"/>
</dbReference>
<dbReference type="EMBL" id="ASPP01023920">
    <property type="protein sequence ID" value="ETO09758.1"/>
    <property type="molecule type" value="Genomic_DNA"/>
</dbReference>
<sequence length="111" mass="12978">MEKEIKRQVLLELVDYVTSNDTWCTEKTLNEILAMIAANLFRSLKPVNVCLHDPEEDAIRSDPTWPHLQIVYEFFLRLITNAEPDSKLFKVLNSLSFQNNNNNKNLKDEIK</sequence>
<comment type="caution">
    <text evidence="1">The sequence shown here is derived from an EMBL/GenBank/DDBJ whole genome shotgun (WGS) entry which is preliminary data.</text>
</comment>
<dbReference type="SUPFAM" id="SSF48371">
    <property type="entry name" value="ARM repeat"/>
    <property type="match status" value="1"/>
</dbReference>
<evidence type="ECO:0000313" key="2">
    <source>
        <dbReference type="Proteomes" id="UP000023152"/>
    </source>
</evidence>
<dbReference type="AlphaFoldDB" id="X6M6Y4"/>
<name>X6M6Y4_RETFI</name>